<keyword evidence="3" id="KW-1185">Reference proteome</keyword>
<name>A0A8S1HYN2_9PELO</name>
<evidence type="ECO:0000313" key="3">
    <source>
        <dbReference type="Proteomes" id="UP000835052"/>
    </source>
</evidence>
<dbReference type="AlphaFoldDB" id="A0A8S1HYN2"/>
<evidence type="ECO:0000313" key="2">
    <source>
        <dbReference type="EMBL" id="CAD6199871.1"/>
    </source>
</evidence>
<comment type="caution">
    <text evidence="2">The sequence shown here is derived from an EMBL/GenBank/DDBJ whole genome shotgun (WGS) entry which is preliminary data.</text>
</comment>
<feature type="region of interest" description="Disordered" evidence="1">
    <location>
        <begin position="1"/>
        <end position="22"/>
    </location>
</feature>
<feature type="compositionally biased region" description="Basic and acidic residues" evidence="1">
    <location>
        <begin position="1"/>
        <end position="17"/>
    </location>
</feature>
<protein>
    <submittedName>
        <fullName evidence="2">Uncharacterized protein</fullName>
    </submittedName>
</protein>
<sequence length="98" mass="11287">MGTPLRDHSDVPERDRNPNQGPLFECRLQHANQTIAFPRVIPTEKKRRFSPFTRNDETRRMFYVYVDGPRWQLSEAVKADTRNDVVNASSSSPGVVVE</sequence>
<gene>
    <name evidence="2" type="ORF">CAUJ_LOCUS15770</name>
</gene>
<proteinExistence type="predicted"/>
<evidence type="ECO:0000256" key="1">
    <source>
        <dbReference type="SAM" id="MobiDB-lite"/>
    </source>
</evidence>
<reference evidence="2" key="1">
    <citation type="submission" date="2020-10" db="EMBL/GenBank/DDBJ databases">
        <authorList>
            <person name="Kikuchi T."/>
        </authorList>
    </citation>
    <scope>NUCLEOTIDE SEQUENCE</scope>
    <source>
        <strain evidence="2">NKZ352</strain>
    </source>
</reference>
<dbReference type="EMBL" id="CAJGYM010000210">
    <property type="protein sequence ID" value="CAD6199871.1"/>
    <property type="molecule type" value="Genomic_DNA"/>
</dbReference>
<organism evidence="2 3">
    <name type="scientific">Caenorhabditis auriculariae</name>
    <dbReference type="NCBI Taxonomy" id="2777116"/>
    <lineage>
        <taxon>Eukaryota</taxon>
        <taxon>Metazoa</taxon>
        <taxon>Ecdysozoa</taxon>
        <taxon>Nematoda</taxon>
        <taxon>Chromadorea</taxon>
        <taxon>Rhabditida</taxon>
        <taxon>Rhabditina</taxon>
        <taxon>Rhabditomorpha</taxon>
        <taxon>Rhabditoidea</taxon>
        <taxon>Rhabditidae</taxon>
        <taxon>Peloderinae</taxon>
        <taxon>Caenorhabditis</taxon>
    </lineage>
</organism>
<dbReference type="Proteomes" id="UP000835052">
    <property type="component" value="Unassembled WGS sequence"/>
</dbReference>
<accession>A0A8S1HYN2</accession>